<dbReference type="EMBL" id="LAZR01019059">
    <property type="protein sequence ID" value="KKL93935.1"/>
    <property type="molecule type" value="Genomic_DNA"/>
</dbReference>
<protein>
    <submittedName>
        <fullName evidence="1">Uncharacterized protein</fullName>
    </submittedName>
</protein>
<sequence length="81" mass="9584">MKDKNIDAIKSIYVLLLTCSCEVVECTREDNFVTIEIALFYNPKKTSLYEHNYHHFKFQLSPEDNGLICDYPVEQEQWSHP</sequence>
<reference evidence="1" key="1">
    <citation type="journal article" date="2015" name="Nature">
        <title>Complex archaea that bridge the gap between prokaryotes and eukaryotes.</title>
        <authorList>
            <person name="Spang A."/>
            <person name="Saw J.H."/>
            <person name="Jorgensen S.L."/>
            <person name="Zaremba-Niedzwiedzka K."/>
            <person name="Martijn J."/>
            <person name="Lind A.E."/>
            <person name="van Eijk R."/>
            <person name="Schleper C."/>
            <person name="Guy L."/>
            <person name="Ettema T.J."/>
        </authorList>
    </citation>
    <scope>NUCLEOTIDE SEQUENCE</scope>
</reference>
<dbReference type="PROSITE" id="PS51257">
    <property type="entry name" value="PROKAR_LIPOPROTEIN"/>
    <property type="match status" value="1"/>
</dbReference>
<gene>
    <name evidence="1" type="ORF">LCGC14_1869670</name>
</gene>
<name>A0A0F9IJC7_9ZZZZ</name>
<evidence type="ECO:0000313" key="1">
    <source>
        <dbReference type="EMBL" id="KKL93935.1"/>
    </source>
</evidence>
<dbReference type="AlphaFoldDB" id="A0A0F9IJC7"/>
<comment type="caution">
    <text evidence="1">The sequence shown here is derived from an EMBL/GenBank/DDBJ whole genome shotgun (WGS) entry which is preliminary data.</text>
</comment>
<proteinExistence type="predicted"/>
<accession>A0A0F9IJC7</accession>
<organism evidence="1">
    <name type="scientific">marine sediment metagenome</name>
    <dbReference type="NCBI Taxonomy" id="412755"/>
    <lineage>
        <taxon>unclassified sequences</taxon>
        <taxon>metagenomes</taxon>
        <taxon>ecological metagenomes</taxon>
    </lineage>
</organism>